<comment type="caution">
    <text evidence="3">The sequence shown here is derived from an EMBL/GenBank/DDBJ whole genome shotgun (WGS) entry which is preliminary data.</text>
</comment>
<organism evidence="3 4">
    <name type="scientific">Photobacterium sanguinicancri</name>
    <dbReference type="NCBI Taxonomy" id="875932"/>
    <lineage>
        <taxon>Bacteria</taxon>
        <taxon>Pseudomonadati</taxon>
        <taxon>Pseudomonadota</taxon>
        <taxon>Gammaproteobacteria</taxon>
        <taxon>Vibrionales</taxon>
        <taxon>Vibrionaceae</taxon>
        <taxon>Photobacterium</taxon>
    </lineage>
</organism>
<keyword evidence="2" id="KW-0732">Signal</keyword>
<keyword evidence="1" id="KW-1133">Transmembrane helix</keyword>
<evidence type="ECO:0000256" key="2">
    <source>
        <dbReference type="SAM" id="SignalP"/>
    </source>
</evidence>
<feature type="transmembrane region" description="Helical" evidence="1">
    <location>
        <begin position="150"/>
        <end position="175"/>
    </location>
</feature>
<feature type="signal peptide" evidence="2">
    <location>
        <begin position="1"/>
        <end position="21"/>
    </location>
</feature>
<dbReference type="RefSeq" id="WP_303501080.1">
    <property type="nucleotide sequence ID" value="NZ_JAUOPU010000029.1"/>
</dbReference>
<dbReference type="EMBL" id="JAUOPU010000029">
    <property type="protein sequence ID" value="MDO6544690.1"/>
    <property type="molecule type" value="Genomic_DNA"/>
</dbReference>
<gene>
    <name evidence="3" type="ORF">Q4568_19310</name>
</gene>
<proteinExistence type="predicted"/>
<dbReference type="Proteomes" id="UP001170624">
    <property type="component" value="Unassembled WGS sequence"/>
</dbReference>
<keyword evidence="1" id="KW-0812">Transmembrane</keyword>
<protein>
    <recommendedName>
        <fullName evidence="5">PEP-CTERM protein-sorting domain-containing protein</fullName>
    </recommendedName>
</protein>
<keyword evidence="1" id="KW-0472">Membrane</keyword>
<evidence type="ECO:0008006" key="5">
    <source>
        <dbReference type="Google" id="ProtNLM"/>
    </source>
</evidence>
<feature type="chain" id="PRO_5043868862" description="PEP-CTERM protein-sorting domain-containing protein" evidence="2">
    <location>
        <begin position="22"/>
        <end position="186"/>
    </location>
</feature>
<sequence length="186" mass="20267">MKKVISAILFMTALFSFNASASLIGDDIFIACTQSSGSPDPACEGLGLVPATVTNNVEYPDFFNFQNSISIDVLANSIEVAFENGPYCGWFTCDGQGFLQFYLTDLDWISMPTSFISSLDVVTNMTGVLTSFGPDSVSFSLPETQVTNDMFLTINLITAAIPEPSVFLVLLMLIIGSTAYRMKKQW</sequence>
<dbReference type="AlphaFoldDB" id="A0AAW7YDI8"/>
<accession>A0AAW7YDI8</accession>
<evidence type="ECO:0000256" key="1">
    <source>
        <dbReference type="SAM" id="Phobius"/>
    </source>
</evidence>
<reference evidence="3" key="1">
    <citation type="submission" date="2023-07" db="EMBL/GenBank/DDBJ databases">
        <title>Genome content predicts the carbon catabolic preferences of heterotrophic bacteria.</title>
        <authorList>
            <person name="Gralka M."/>
        </authorList>
    </citation>
    <scope>NUCLEOTIDE SEQUENCE</scope>
    <source>
        <strain evidence="3">G2M05</strain>
    </source>
</reference>
<name>A0AAW7YDI8_9GAMM</name>
<evidence type="ECO:0000313" key="3">
    <source>
        <dbReference type="EMBL" id="MDO6544690.1"/>
    </source>
</evidence>
<evidence type="ECO:0000313" key="4">
    <source>
        <dbReference type="Proteomes" id="UP001170624"/>
    </source>
</evidence>